<keyword evidence="2" id="KW-1185">Reference proteome</keyword>
<protein>
    <submittedName>
        <fullName evidence="1">Uncharacterized protein</fullName>
    </submittedName>
</protein>
<organism evidence="1 2">
    <name type="scientific">Phragmitibacter flavus</name>
    <dbReference type="NCBI Taxonomy" id="2576071"/>
    <lineage>
        <taxon>Bacteria</taxon>
        <taxon>Pseudomonadati</taxon>
        <taxon>Verrucomicrobiota</taxon>
        <taxon>Verrucomicrobiia</taxon>
        <taxon>Verrucomicrobiales</taxon>
        <taxon>Verrucomicrobiaceae</taxon>
        <taxon>Phragmitibacter</taxon>
    </lineage>
</organism>
<dbReference type="OrthoDB" id="561063at2"/>
<proteinExistence type="predicted"/>
<name>A0A5R8KB38_9BACT</name>
<reference evidence="1 2" key="1">
    <citation type="submission" date="2019-05" db="EMBL/GenBank/DDBJ databases">
        <title>Verrucobacter flavum gen. nov., sp. nov. a new member of the family Verrucomicrobiaceae.</title>
        <authorList>
            <person name="Szuroczki S."/>
            <person name="Abbaszade G."/>
            <person name="Szabo A."/>
            <person name="Felfoldi T."/>
            <person name="Schumann P."/>
            <person name="Boka K."/>
            <person name="Keki Z."/>
            <person name="Toumi M."/>
            <person name="Toth E."/>
        </authorList>
    </citation>
    <scope>NUCLEOTIDE SEQUENCE [LARGE SCALE GENOMIC DNA]</scope>
    <source>
        <strain evidence="1 2">MG-N-17</strain>
    </source>
</reference>
<dbReference type="Proteomes" id="UP000306196">
    <property type="component" value="Unassembled WGS sequence"/>
</dbReference>
<sequence>MEEITRLTGITKKGPAIRKLLADTLTMQRRAEIAAKFVSGEWSAELEGYEAAQVADRQHSTTLAEQWRD</sequence>
<evidence type="ECO:0000313" key="2">
    <source>
        <dbReference type="Proteomes" id="UP000306196"/>
    </source>
</evidence>
<dbReference type="AlphaFoldDB" id="A0A5R8KB38"/>
<comment type="caution">
    <text evidence="1">The sequence shown here is derived from an EMBL/GenBank/DDBJ whole genome shotgun (WGS) entry which is preliminary data.</text>
</comment>
<dbReference type="EMBL" id="VAUV01000013">
    <property type="protein sequence ID" value="TLD69520.1"/>
    <property type="molecule type" value="Genomic_DNA"/>
</dbReference>
<gene>
    <name evidence="1" type="ORF">FEM03_17765</name>
</gene>
<evidence type="ECO:0000313" key="1">
    <source>
        <dbReference type="EMBL" id="TLD69520.1"/>
    </source>
</evidence>
<accession>A0A5R8KB38</accession>